<dbReference type="PANTHER" id="PTHR33516:SF2">
    <property type="entry name" value="LEXA REPRESSOR-RELATED"/>
    <property type="match status" value="1"/>
</dbReference>
<dbReference type="SUPFAM" id="SSF51306">
    <property type="entry name" value="LexA/Signal peptidase"/>
    <property type="match status" value="1"/>
</dbReference>
<dbReference type="GO" id="GO:0045892">
    <property type="term" value="P:negative regulation of DNA-templated transcription"/>
    <property type="evidence" value="ECO:0007669"/>
    <property type="project" value="InterPro"/>
</dbReference>
<dbReference type="InterPro" id="IPR036286">
    <property type="entry name" value="LexA/Signal_pep-like_sf"/>
</dbReference>
<dbReference type="Proteomes" id="UP000034140">
    <property type="component" value="Unassembled WGS sequence"/>
</dbReference>
<keyword evidence="4" id="KW-0378">Hydrolase</keyword>
<comment type="caution">
    <text evidence="12">The sequence shown here is derived from an EMBL/GenBank/DDBJ whole genome shotgun (WGS) entry which is preliminary data.</text>
</comment>
<protein>
    <submittedName>
        <fullName evidence="12">Repressor LexA</fullName>
    </submittedName>
</protein>
<dbReference type="GO" id="GO:0006260">
    <property type="term" value="P:DNA replication"/>
    <property type="evidence" value="ECO:0007669"/>
    <property type="project" value="UniProtKB-KW"/>
</dbReference>
<feature type="domain" description="Peptidase S24/S26A/S26B/S26C" evidence="10">
    <location>
        <begin position="85"/>
        <end position="209"/>
    </location>
</feature>
<evidence type="ECO:0000256" key="2">
    <source>
        <dbReference type="ARBA" id="ARBA00022705"/>
    </source>
</evidence>
<evidence type="ECO:0000256" key="8">
    <source>
        <dbReference type="ARBA" id="ARBA00023204"/>
    </source>
</evidence>
<dbReference type="Pfam" id="PF00717">
    <property type="entry name" value="Peptidase_S24"/>
    <property type="match status" value="1"/>
</dbReference>
<dbReference type="GO" id="GO:0004252">
    <property type="term" value="F:serine-type endopeptidase activity"/>
    <property type="evidence" value="ECO:0007669"/>
    <property type="project" value="InterPro"/>
</dbReference>
<evidence type="ECO:0000256" key="1">
    <source>
        <dbReference type="ARBA" id="ARBA00022491"/>
    </source>
</evidence>
<evidence type="ECO:0000256" key="7">
    <source>
        <dbReference type="ARBA" id="ARBA00023163"/>
    </source>
</evidence>
<evidence type="ECO:0000256" key="5">
    <source>
        <dbReference type="ARBA" id="ARBA00023015"/>
    </source>
</evidence>
<organism evidence="12 13">
    <name type="scientific">candidate division WS6 bacterium GW2011_GWC1_36_11</name>
    <dbReference type="NCBI Taxonomy" id="1619090"/>
    <lineage>
        <taxon>Bacteria</taxon>
        <taxon>Candidatus Dojkabacteria</taxon>
    </lineage>
</organism>
<evidence type="ECO:0000256" key="3">
    <source>
        <dbReference type="ARBA" id="ARBA00022763"/>
    </source>
</evidence>
<dbReference type="SUPFAM" id="SSF46785">
    <property type="entry name" value="Winged helix' DNA-binding domain"/>
    <property type="match status" value="1"/>
</dbReference>
<dbReference type="InterPro" id="IPR039418">
    <property type="entry name" value="LexA-like"/>
</dbReference>
<sequence length="218" mass="23956">MGDILTEKQILVLKAIRDFFIANTCAPSLTELQRILGISTKRGVVVHLMALERKGYIIRTNEPRGIRLVDEDEESVAFEYMVGIPILGYVNAGTPLVNAVEENLGVLKVQGKILGKVKKGLFSVIVKGDSMNEEVIDGTKISDGNYLIVDKDSAVEDGDVVVAIIENSATVKKIKRGKDMVTLYPNSNNPIHQPIFVNRDWSGLINGKVIKVLEKPTI</sequence>
<dbReference type="GO" id="GO:0006281">
    <property type="term" value="P:DNA repair"/>
    <property type="evidence" value="ECO:0007669"/>
    <property type="project" value="UniProtKB-KW"/>
</dbReference>
<keyword evidence="8" id="KW-0234">DNA repair</keyword>
<dbReference type="GO" id="GO:0009432">
    <property type="term" value="P:SOS response"/>
    <property type="evidence" value="ECO:0007669"/>
    <property type="project" value="UniProtKB-KW"/>
</dbReference>
<dbReference type="InterPro" id="IPR036390">
    <property type="entry name" value="WH_DNA-bd_sf"/>
</dbReference>
<keyword evidence="5" id="KW-0805">Transcription regulation</keyword>
<dbReference type="InterPro" id="IPR050077">
    <property type="entry name" value="LexA_repressor"/>
</dbReference>
<dbReference type="InterPro" id="IPR006200">
    <property type="entry name" value="LexA"/>
</dbReference>
<name>A0A0G0DC43_9BACT</name>
<evidence type="ECO:0000259" key="10">
    <source>
        <dbReference type="Pfam" id="PF00717"/>
    </source>
</evidence>
<accession>A0A0G0DC43</accession>
<keyword evidence="2" id="KW-0235">DNA replication</keyword>
<dbReference type="InterPro" id="IPR006199">
    <property type="entry name" value="LexA_DNA-bd_dom"/>
</dbReference>
<keyword evidence="3" id="KW-0227">DNA damage</keyword>
<dbReference type="InterPro" id="IPR036388">
    <property type="entry name" value="WH-like_DNA-bd_sf"/>
</dbReference>
<keyword evidence="1" id="KW-0678">Repressor</keyword>
<dbReference type="EMBL" id="LBRE01000026">
    <property type="protein sequence ID" value="KKP91854.1"/>
    <property type="molecule type" value="Genomic_DNA"/>
</dbReference>
<keyword evidence="6" id="KW-0238">DNA-binding</keyword>
<proteinExistence type="predicted"/>
<dbReference type="GO" id="GO:0003677">
    <property type="term" value="F:DNA binding"/>
    <property type="evidence" value="ECO:0007669"/>
    <property type="project" value="UniProtKB-KW"/>
</dbReference>
<evidence type="ECO:0000256" key="9">
    <source>
        <dbReference type="ARBA" id="ARBA00023236"/>
    </source>
</evidence>
<reference evidence="12 13" key="1">
    <citation type="journal article" date="2015" name="Nature">
        <title>rRNA introns, odd ribosomes, and small enigmatic genomes across a large radiation of phyla.</title>
        <authorList>
            <person name="Brown C.T."/>
            <person name="Hug L.A."/>
            <person name="Thomas B.C."/>
            <person name="Sharon I."/>
            <person name="Castelle C.J."/>
            <person name="Singh A."/>
            <person name="Wilkins M.J."/>
            <person name="Williams K.H."/>
            <person name="Banfield J.F."/>
        </authorList>
    </citation>
    <scope>NUCLEOTIDE SEQUENCE [LARGE SCALE GENOMIC DNA]</scope>
</reference>
<keyword evidence="9" id="KW-0742">SOS response</keyword>
<dbReference type="CDD" id="cd06529">
    <property type="entry name" value="S24_LexA-like"/>
    <property type="match status" value="1"/>
</dbReference>
<dbReference type="PANTHER" id="PTHR33516">
    <property type="entry name" value="LEXA REPRESSOR"/>
    <property type="match status" value="1"/>
</dbReference>
<dbReference type="Gene3D" id="2.10.109.10">
    <property type="entry name" value="Umud Fragment, subunit A"/>
    <property type="match status" value="1"/>
</dbReference>
<evidence type="ECO:0000256" key="6">
    <source>
        <dbReference type="ARBA" id="ARBA00023125"/>
    </source>
</evidence>
<dbReference type="AlphaFoldDB" id="A0A0G0DC43"/>
<keyword evidence="7" id="KW-0804">Transcription</keyword>
<evidence type="ECO:0000313" key="13">
    <source>
        <dbReference type="Proteomes" id="UP000034140"/>
    </source>
</evidence>
<dbReference type="Gene3D" id="1.10.10.10">
    <property type="entry name" value="Winged helix-like DNA-binding domain superfamily/Winged helix DNA-binding domain"/>
    <property type="match status" value="1"/>
</dbReference>
<gene>
    <name evidence="12" type="ORF">UR96_C0026G0004</name>
</gene>
<evidence type="ECO:0000256" key="4">
    <source>
        <dbReference type="ARBA" id="ARBA00022801"/>
    </source>
</evidence>
<dbReference type="GO" id="GO:0006508">
    <property type="term" value="P:proteolysis"/>
    <property type="evidence" value="ECO:0007669"/>
    <property type="project" value="InterPro"/>
</dbReference>
<dbReference type="InterPro" id="IPR015927">
    <property type="entry name" value="Peptidase_S24_S26A/B/C"/>
</dbReference>
<evidence type="ECO:0000313" key="12">
    <source>
        <dbReference type="EMBL" id="KKP91854.1"/>
    </source>
</evidence>
<dbReference type="Pfam" id="PF01726">
    <property type="entry name" value="LexA_DNA_bind"/>
    <property type="match status" value="1"/>
</dbReference>
<evidence type="ECO:0000259" key="11">
    <source>
        <dbReference type="Pfam" id="PF01726"/>
    </source>
</evidence>
<feature type="domain" description="LexA repressor DNA-binding" evidence="11">
    <location>
        <begin position="5"/>
        <end position="63"/>
    </location>
</feature>
<dbReference type="NCBIfam" id="TIGR00498">
    <property type="entry name" value="lexA"/>
    <property type="match status" value="1"/>
</dbReference>